<evidence type="ECO:0000256" key="5">
    <source>
        <dbReference type="ARBA" id="ARBA00022705"/>
    </source>
</evidence>
<dbReference type="PANTHER" id="PTHR32294:SF0">
    <property type="entry name" value="DNA POLYMERASE III SUBUNIT ALPHA"/>
    <property type="match status" value="1"/>
</dbReference>
<dbReference type="RefSeq" id="WP_069960408.1">
    <property type="nucleotide sequence ID" value="NZ_CP016094.1"/>
</dbReference>
<reference evidence="9 10" key="1">
    <citation type="submission" date="2016-06" db="EMBL/GenBank/DDBJ databases">
        <title>Three novel species with peptidoglycan cell walls form the new genus Lacunisphaera gen. nov. in the family Opitutaceae of the verrucomicrobial subdivision 4.</title>
        <authorList>
            <person name="Rast P."/>
            <person name="Gloeckner I."/>
            <person name="Jogler M."/>
            <person name="Boedeker C."/>
            <person name="Jeske O."/>
            <person name="Wiegand S."/>
            <person name="Reinhardt R."/>
            <person name="Schumann P."/>
            <person name="Rohde M."/>
            <person name="Spring S."/>
            <person name="Gloeckner F.O."/>
            <person name="Jogler C."/>
        </authorList>
    </citation>
    <scope>NUCLEOTIDE SEQUENCE [LARGE SCALE GENOMIC DNA]</scope>
    <source>
        <strain evidence="9 10">IG16b</strain>
    </source>
</reference>
<dbReference type="STRING" id="1838286.Verru16b_00049"/>
<dbReference type="InterPro" id="IPR040982">
    <property type="entry name" value="DNA_pol3_finger"/>
</dbReference>
<dbReference type="NCBIfam" id="NF005298">
    <property type="entry name" value="PRK06826.1"/>
    <property type="match status" value="1"/>
</dbReference>
<dbReference type="NCBIfam" id="TIGR00594">
    <property type="entry name" value="polc"/>
    <property type="match status" value="1"/>
</dbReference>
<feature type="domain" description="Polymerase/histidinol phosphatase N-terminal" evidence="8">
    <location>
        <begin position="9"/>
        <end position="76"/>
    </location>
</feature>
<dbReference type="OrthoDB" id="9803237at2"/>
<dbReference type="Proteomes" id="UP000095228">
    <property type="component" value="Chromosome"/>
</dbReference>
<dbReference type="InterPro" id="IPR011708">
    <property type="entry name" value="DNA_pol3_alpha_NTPase_dom"/>
</dbReference>
<dbReference type="InterPro" id="IPR004805">
    <property type="entry name" value="DnaE2/DnaE/PolC"/>
</dbReference>
<dbReference type="Gene3D" id="3.20.20.140">
    <property type="entry name" value="Metal-dependent hydrolases"/>
    <property type="match status" value="1"/>
</dbReference>
<dbReference type="CDD" id="cd04485">
    <property type="entry name" value="DnaE_OBF"/>
    <property type="match status" value="1"/>
</dbReference>
<evidence type="ECO:0000256" key="4">
    <source>
        <dbReference type="ARBA" id="ARBA00022695"/>
    </source>
</evidence>
<dbReference type="Pfam" id="PF17657">
    <property type="entry name" value="DNA_pol3_finger"/>
    <property type="match status" value="1"/>
</dbReference>
<comment type="catalytic activity">
    <reaction evidence="7">
        <text>DNA(n) + a 2'-deoxyribonucleoside 5'-triphosphate = DNA(n+1) + diphosphate</text>
        <dbReference type="Rhea" id="RHEA:22508"/>
        <dbReference type="Rhea" id="RHEA-COMP:17339"/>
        <dbReference type="Rhea" id="RHEA-COMP:17340"/>
        <dbReference type="ChEBI" id="CHEBI:33019"/>
        <dbReference type="ChEBI" id="CHEBI:61560"/>
        <dbReference type="ChEBI" id="CHEBI:173112"/>
        <dbReference type="EC" id="2.7.7.7"/>
    </reaction>
</comment>
<accession>A0A1I7PHD4</accession>
<dbReference type="InterPro" id="IPR004013">
    <property type="entry name" value="PHP_dom"/>
</dbReference>
<keyword evidence="3 9" id="KW-0808">Transferase</keyword>
<dbReference type="PATRIC" id="fig|1838286.3.peg.46"/>
<dbReference type="InterPro" id="IPR003141">
    <property type="entry name" value="Pol/His_phosphatase_N"/>
</dbReference>
<dbReference type="EC" id="2.7.7.7" evidence="1"/>
<dbReference type="GO" id="GO:0008408">
    <property type="term" value="F:3'-5' exonuclease activity"/>
    <property type="evidence" value="ECO:0007669"/>
    <property type="project" value="InterPro"/>
</dbReference>
<dbReference type="CDD" id="cd12113">
    <property type="entry name" value="PHP_PolIIIA_DnaE3"/>
    <property type="match status" value="1"/>
</dbReference>
<dbReference type="Pfam" id="PF02811">
    <property type="entry name" value="PHP"/>
    <property type="match status" value="1"/>
</dbReference>
<evidence type="ECO:0000313" key="10">
    <source>
        <dbReference type="Proteomes" id="UP000095228"/>
    </source>
</evidence>
<dbReference type="AlphaFoldDB" id="A0A1I7PHD4"/>
<organism evidence="9 10">
    <name type="scientific">Lacunisphaera limnophila</name>
    <dbReference type="NCBI Taxonomy" id="1838286"/>
    <lineage>
        <taxon>Bacteria</taxon>
        <taxon>Pseudomonadati</taxon>
        <taxon>Verrucomicrobiota</taxon>
        <taxon>Opitutia</taxon>
        <taxon>Opitutales</taxon>
        <taxon>Opitutaceae</taxon>
        <taxon>Lacunisphaera</taxon>
    </lineage>
</organism>
<proteinExistence type="predicted"/>
<keyword evidence="10" id="KW-1185">Reference proteome</keyword>
<dbReference type="InterPro" id="IPR016195">
    <property type="entry name" value="Pol/histidinol_Pase-like"/>
</dbReference>
<gene>
    <name evidence="9" type="primary">dnaE</name>
    <name evidence="9" type="ORF">Verru16b_00049</name>
</gene>
<protein>
    <recommendedName>
        <fullName evidence="2">DNA polymerase III subunit alpha</fullName>
        <ecNumber evidence="1">2.7.7.7</ecNumber>
    </recommendedName>
</protein>
<dbReference type="GO" id="GO:0006260">
    <property type="term" value="P:DNA replication"/>
    <property type="evidence" value="ECO:0007669"/>
    <property type="project" value="UniProtKB-KW"/>
</dbReference>
<dbReference type="KEGG" id="obg:Verru16b_00049"/>
<dbReference type="InterPro" id="IPR029460">
    <property type="entry name" value="DNAPol_HHH"/>
</dbReference>
<evidence type="ECO:0000256" key="1">
    <source>
        <dbReference type="ARBA" id="ARBA00012417"/>
    </source>
</evidence>
<evidence type="ECO:0000313" key="9">
    <source>
        <dbReference type="EMBL" id="AOS43011.1"/>
    </source>
</evidence>
<dbReference type="SUPFAM" id="SSF160975">
    <property type="entry name" value="AF1531-like"/>
    <property type="match status" value="1"/>
</dbReference>
<dbReference type="Gene3D" id="1.10.150.870">
    <property type="match status" value="1"/>
</dbReference>
<sequence length="1185" mass="131070">MASPDSNFVHLHVHSDYSLLDGACRIDRLMDRATTLGMKALALTDHGNLYGTIEFYNQAKAKGIKPLLGCELYLAAGSRLERTGRSDEGKSIYHLGLLARDLTGYQNLLKLVSDAHLKGFYYKPRTDLEKLAQHSKGLIGFTGCLASLVPQHLLNDNYEEARKACAHFVEIFGRENYFVEIQDHGIPEQLKVIPGLLKLAQEFNLKVVCSNDVHYVNSADAGPHDTLLCIQTGSKVADDNRMKFTGTQFYLKSREEMATVFKEVPESLTNTQLVAEMCDVAIPFPKGSERYPKYPLPPEVKTDRPGYLKDLCIAGLRTRYGVDYTKPENAKDKDQAKVLAERLDFELSIITKTGFIDYFLVVWDFIDWARKHGIPVGPGRGSGAGCLVAYLLGITNLDPLRFKLLFERFLNPERVSPPDFDIDFCMRRRGEVIDYVRQKYGNDCVANIITYGTLGAKMVMRDVSRVHDLPYVEADRLAKMIPDELNIELKTAIEKSAELRNEFEKNPVAKKIIDQALVLEGMVRNTGKHAAGIIITDRPLEEFVPLTLQEGDVTVQFDMNAVGKLGLLKMDFLGLKTLTVIADAVANVHRTADAKFDLEAVGFEDPKTYTLLNSGRTTGVFQLESGGMQALCRQIGLSSIDEIVALIALYRPGPMEWIPDYVRGKKEPSTVTYPHKLLEEVCRETYGVMVYQEQVMEAAKIIAGYTLGGADMLRRAMGKKDADAMAKERAKFVEGAAKVNKIDAKTANSIFDILNKFAGYGFNKSHSAAYAVLSYQTGYLKANYPVQFMAAMLTSELGNSEKVAHFIAECEAMGLKVLGPDVNESRADFTPVGDKIRFGLAGIKGVGEQAAQKIIEEREASGPFKDFADFTSRVDARALNKRVLEHLVKTGAFDFSGAARKPLFDSIDAAIAGAAAHARDKAAGQHSFLDAFAEPPPKKKAGANGTTVHTTSTADFTSAERLQFEKELLGFYVSGHPLNAYSGLAEALCTHTEETVLLEGDRVEFRLAGVMSGINKKLSKKDNRPWAFFNLASKKATIAVNMYADAYEAYGKLLAENAPVVILGTVMKGNDGARLNVKELYPLDAYLQNNIRKVTWLLQPTHADLPGFFRQLRETLNAASGDTKVELAFLFEHRVAPIAEVAGALKWRIAPDAFQRLRAHPAVSGLLAEARSPELKEVKRWGRKG</sequence>
<dbReference type="Gene3D" id="1.10.10.1600">
    <property type="entry name" value="Bacterial DNA polymerase III alpha subunit, thumb domain"/>
    <property type="match status" value="1"/>
</dbReference>
<evidence type="ECO:0000256" key="7">
    <source>
        <dbReference type="ARBA" id="ARBA00049244"/>
    </source>
</evidence>
<dbReference type="GO" id="GO:0003887">
    <property type="term" value="F:DNA-directed DNA polymerase activity"/>
    <property type="evidence" value="ECO:0007669"/>
    <property type="project" value="UniProtKB-KW"/>
</dbReference>
<dbReference type="EMBL" id="CP016094">
    <property type="protein sequence ID" value="AOS43011.1"/>
    <property type="molecule type" value="Genomic_DNA"/>
</dbReference>
<dbReference type="SMART" id="SM00481">
    <property type="entry name" value="POLIIIAc"/>
    <property type="match status" value="1"/>
</dbReference>
<evidence type="ECO:0000256" key="2">
    <source>
        <dbReference type="ARBA" id="ARBA00019114"/>
    </source>
</evidence>
<dbReference type="PANTHER" id="PTHR32294">
    <property type="entry name" value="DNA POLYMERASE III SUBUNIT ALPHA"/>
    <property type="match status" value="1"/>
</dbReference>
<dbReference type="Pfam" id="PF07733">
    <property type="entry name" value="DNA_pol3_alpha"/>
    <property type="match status" value="1"/>
</dbReference>
<dbReference type="InterPro" id="IPR041931">
    <property type="entry name" value="DNA_pol3_alpha_thumb_dom"/>
</dbReference>
<evidence type="ECO:0000256" key="3">
    <source>
        <dbReference type="ARBA" id="ARBA00022679"/>
    </source>
</evidence>
<keyword evidence="6" id="KW-0239">DNA-directed DNA polymerase</keyword>
<evidence type="ECO:0000256" key="6">
    <source>
        <dbReference type="ARBA" id="ARBA00022932"/>
    </source>
</evidence>
<keyword evidence="4 9" id="KW-0548">Nucleotidyltransferase</keyword>
<dbReference type="SUPFAM" id="SSF89550">
    <property type="entry name" value="PHP domain-like"/>
    <property type="match status" value="1"/>
</dbReference>
<name>A0A1I7PHD4_9BACT</name>
<dbReference type="NCBIfam" id="NF004226">
    <property type="entry name" value="PRK05673.1"/>
    <property type="match status" value="1"/>
</dbReference>
<keyword evidence="5" id="KW-0235">DNA replication</keyword>
<evidence type="ECO:0000259" key="8">
    <source>
        <dbReference type="SMART" id="SM00481"/>
    </source>
</evidence>
<dbReference type="Pfam" id="PF14579">
    <property type="entry name" value="HHH_6"/>
    <property type="match status" value="1"/>
</dbReference>